<gene>
    <name evidence="1" type="ORF">Pint_27456</name>
</gene>
<accession>A0ACC0YNX1</accession>
<evidence type="ECO:0000313" key="1">
    <source>
        <dbReference type="EMBL" id="KAJ0040163.1"/>
    </source>
</evidence>
<name>A0ACC0YNX1_9ROSI</name>
<reference evidence="2" key="1">
    <citation type="journal article" date="2023" name="G3 (Bethesda)">
        <title>Genome assembly and association tests identify interacting loci associated with vigor, precocity, and sex in interspecific pistachio rootstocks.</title>
        <authorList>
            <person name="Palmer W."/>
            <person name="Jacygrad E."/>
            <person name="Sagayaradj S."/>
            <person name="Cavanaugh K."/>
            <person name="Han R."/>
            <person name="Bertier L."/>
            <person name="Beede B."/>
            <person name="Kafkas S."/>
            <person name="Golino D."/>
            <person name="Preece J."/>
            <person name="Michelmore R."/>
        </authorList>
    </citation>
    <scope>NUCLEOTIDE SEQUENCE [LARGE SCALE GENOMIC DNA]</scope>
</reference>
<keyword evidence="2" id="KW-1185">Reference proteome</keyword>
<sequence length="276" mass="31737">MTYLIVRQKMHLVALLVFHLDMLETMYTMLVLLGLANALNIRGRRRAAISYASESASRFKVRSLNLHTILFQSDELCFESCRMNRAIFHKLCNLLTIHGNLKSTSHSSVEELVGTFLHILAHNQKTRVMKRQMRRSIEMVSRNFHLVLNTVLRLHTLLFKKPEAIPENSTDERWKWFKNCLGALDGTYIKVHVSADDIHRYRSRKSEITTNVFGVCTPDMQFIYVLAGWEGSAADGRVLRDAITRRNGLKAPQGNIKKNCIFNVRVCHNSALSNCY</sequence>
<dbReference type="EMBL" id="CM047740">
    <property type="protein sequence ID" value="KAJ0040163.1"/>
    <property type="molecule type" value="Genomic_DNA"/>
</dbReference>
<dbReference type="Proteomes" id="UP001163603">
    <property type="component" value="Chromosome 5"/>
</dbReference>
<organism evidence="1 2">
    <name type="scientific">Pistacia integerrima</name>
    <dbReference type="NCBI Taxonomy" id="434235"/>
    <lineage>
        <taxon>Eukaryota</taxon>
        <taxon>Viridiplantae</taxon>
        <taxon>Streptophyta</taxon>
        <taxon>Embryophyta</taxon>
        <taxon>Tracheophyta</taxon>
        <taxon>Spermatophyta</taxon>
        <taxon>Magnoliopsida</taxon>
        <taxon>eudicotyledons</taxon>
        <taxon>Gunneridae</taxon>
        <taxon>Pentapetalae</taxon>
        <taxon>rosids</taxon>
        <taxon>malvids</taxon>
        <taxon>Sapindales</taxon>
        <taxon>Anacardiaceae</taxon>
        <taxon>Pistacia</taxon>
    </lineage>
</organism>
<evidence type="ECO:0000313" key="2">
    <source>
        <dbReference type="Proteomes" id="UP001163603"/>
    </source>
</evidence>
<proteinExistence type="predicted"/>
<comment type="caution">
    <text evidence="1">The sequence shown here is derived from an EMBL/GenBank/DDBJ whole genome shotgun (WGS) entry which is preliminary data.</text>
</comment>
<protein>
    <submittedName>
        <fullName evidence="1">Uncharacterized protein</fullName>
    </submittedName>
</protein>